<dbReference type="GO" id="GO:0005739">
    <property type="term" value="C:mitochondrion"/>
    <property type="evidence" value="ECO:0007669"/>
    <property type="project" value="GOC"/>
</dbReference>
<dbReference type="PANTHER" id="PTHR39150">
    <property type="entry name" value="54S RIBOSOMAL PROTEIN L28, MITOCHONDRIAL"/>
    <property type="match status" value="1"/>
</dbReference>
<reference evidence="2 3" key="1">
    <citation type="journal article" date="2016" name="Mol. Biol. Evol.">
        <title>Comparative Genomics of Early-Diverging Mushroom-Forming Fungi Provides Insights into the Origins of Lignocellulose Decay Capabilities.</title>
        <authorList>
            <person name="Nagy L.G."/>
            <person name="Riley R."/>
            <person name="Tritt A."/>
            <person name="Adam C."/>
            <person name="Daum C."/>
            <person name="Floudas D."/>
            <person name="Sun H."/>
            <person name="Yadav J.S."/>
            <person name="Pangilinan J."/>
            <person name="Larsson K.H."/>
            <person name="Matsuura K."/>
            <person name="Barry K."/>
            <person name="Labutti K."/>
            <person name="Kuo R."/>
            <person name="Ohm R.A."/>
            <person name="Bhattacharya S.S."/>
            <person name="Shirouzu T."/>
            <person name="Yoshinaga Y."/>
            <person name="Martin F.M."/>
            <person name="Grigoriev I.V."/>
            <person name="Hibbett D.S."/>
        </authorList>
    </citation>
    <scope>NUCLEOTIDE SEQUENCE [LARGE SCALE GENOMIC DNA]</scope>
    <source>
        <strain evidence="2 3">HHB9708</strain>
    </source>
</reference>
<feature type="region of interest" description="Disordered" evidence="1">
    <location>
        <begin position="1"/>
        <end position="39"/>
    </location>
</feature>
<dbReference type="STRING" id="1314777.A0A164TRX2"/>
<feature type="compositionally biased region" description="Basic and acidic residues" evidence="1">
    <location>
        <begin position="179"/>
        <end position="189"/>
    </location>
</feature>
<sequence>MLHNVRSRLVLPTHTSSSPSRIPLTPVRYAGRRDTSDPRRDILRSTLYPANVRQNKSTPTGSWRPDVAKALKAVVYNRTVHETIERAWLLHQRHVRKQREEETRRKFESMKRAMTELENVDRWLADEANKKDDPTKRSAEDLERLSKLRGLAKRGLDVRVPGLFPRDMRIPTDTPPKGGWDHDWKATGN</sequence>
<accession>A0A164TRX2</accession>
<dbReference type="Gene3D" id="6.10.250.3440">
    <property type="match status" value="1"/>
</dbReference>
<dbReference type="GO" id="GO:0003735">
    <property type="term" value="F:structural constituent of ribosome"/>
    <property type="evidence" value="ECO:0007669"/>
    <property type="project" value="InterPro"/>
</dbReference>
<evidence type="ECO:0000256" key="1">
    <source>
        <dbReference type="SAM" id="MobiDB-lite"/>
    </source>
</evidence>
<keyword evidence="3" id="KW-1185">Reference proteome</keyword>
<evidence type="ECO:0000313" key="2">
    <source>
        <dbReference type="EMBL" id="KZS92588.1"/>
    </source>
</evidence>
<proteinExistence type="predicted"/>
<name>A0A164TRX2_9AGAM</name>
<evidence type="ECO:0000313" key="3">
    <source>
        <dbReference type="Proteomes" id="UP000076722"/>
    </source>
</evidence>
<dbReference type="EMBL" id="KV419410">
    <property type="protein sequence ID" value="KZS92588.1"/>
    <property type="molecule type" value="Genomic_DNA"/>
</dbReference>
<dbReference type="GO" id="GO:0032543">
    <property type="term" value="P:mitochondrial translation"/>
    <property type="evidence" value="ECO:0007669"/>
    <property type="project" value="InterPro"/>
</dbReference>
<dbReference type="OrthoDB" id="2098203at2759"/>
<dbReference type="AlphaFoldDB" id="A0A164TRX2"/>
<gene>
    <name evidence="2" type="ORF">SISNIDRAFT_412747</name>
</gene>
<dbReference type="PANTHER" id="PTHR39150:SF1">
    <property type="entry name" value="LARGE RIBOSOMAL SUBUNIT PROTEIN ML40"/>
    <property type="match status" value="1"/>
</dbReference>
<protein>
    <submittedName>
        <fullName evidence="2">Uncharacterized protein</fullName>
    </submittedName>
</protein>
<organism evidence="2 3">
    <name type="scientific">Sistotremastrum niveocremeum HHB9708</name>
    <dbReference type="NCBI Taxonomy" id="1314777"/>
    <lineage>
        <taxon>Eukaryota</taxon>
        <taxon>Fungi</taxon>
        <taxon>Dikarya</taxon>
        <taxon>Basidiomycota</taxon>
        <taxon>Agaricomycotina</taxon>
        <taxon>Agaricomycetes</taxon>
        <taxon>Sistotremastrales</taxon>
        <taxon>Sistotremastraceae</taxon>
        <taxon>Sertulicium</taxon>
        <taxon>Sertulicium niveocremeum</taxon>
    </lineage>
</organism>
<feature type="region of interest" description="Disordered" evidence="1">
    <location>
        <begin position="167"/>
        <end position="189"/>
    </location>
</feature>
<dbReference type="InterPro" id="IPR042831">
    <property type="entry name" value="Ribosomal_mL40_fung"/>
</dbReference>
<dbReference type="Proteomes" id="UP000076722">
    <property type="component" value="Unassembled WGS sequence"/>
</dbReference>